<protein>
    <submittedName>
        <fullName evidence="1">Uncharacterized protein</fullName>
    </submittedName>
</protein>
<dbReference type="SUPFAM" id="SSF51430">
    <property type="entry name" value="NAD(P)-linked oxidoreductase"/>
    <property type="match status" value="1"/>
</dbReference>
<dbReference type="Gene3D" id="3.20.20.100">
    <property type="entry name" value="NADP-dependent oxidoreductase domain"/>
    <property type="match status" value="1"/>
</dbReference>
<name>A0ABW1A7L5_9ACTN</name>
<sequence>MAEAAEAGLQVWASAPLNGGELVDMVTNELAALINPCLSPVAATLAIVASTPGLTGALLSASTAAHWHEALTAFRTPAVPPSHLKEICHLLRA</sequence>
<dbReference type="RefSeq" id="WP_378287376.1">
    <property type="nucleotide sequence ID" value="NZ_JBHSON010000070.1"/>
</dbReference>
<evidence type="ECO:0000313" key="2">
    <source>
        <dbReference type="Proteomes" id="UP001596074"/>
    </source>
</evidence>
<comment type="caution">
    <text evidence="1">The sequence shown here is derived from an EMBL/GenBank/DDBJ whole genome shotgun (WGS) entry which is preliminary data.</text>
</comment>
<proteinExistence type="predicted"/>
<dbReference type="InterPro" id="IPR036812">
    <property type="entry name" value="NAD(P)_OxRdtase_dom_sf"/>
</dbReference>
<dbReference type="EMBL" id="JBHSON010000070">
    <property type="protein sequence ID" value="MFC5751459.1"/>
    <property type="molecule type" value="Genomic_DNA"/>
</dbReference>
<dbReference type="Proteomes" id="UP001596074">
    <property type="component" value="Unassembled WGS sequence"/>
</dbReference>
<organism evidence="1 2">
    <name type="scientific">Actinomadura rugatobispora</name>
    <dbReference type="NCBI Taxonomy" id="1994"/>
    <lineage>
        <taxon>Bacteria</taxon>
        <taxon>Bacillati</taxon>
        <taxon>Actinomycetota</taxon>
        <taxon>Actinomycetes</taxon>
        <taxon>Streptosporangiales</taxon>
        <taxon>Thermomonosporaceae</taxon>
        <taxon>Actinomadura</taxon>
    </lineage>
</organism>
<reference evidence="2" key="1">
    <citation type="journal article" date="2019" name="Int. J. Syst. Evol. Microbiol.">
        <title>The Global Catalogue of Microorganisms (GCM) 10K type strain sequencing project: providing services to taxonomists for standard genome sequencing and annotation.</title>
        <authorList>
            <consortium name="The Broad Institute Genomics Platform"/>
            <consortium name="The Broad Institute Genome Sequencing Center for Infectious Disease"/>
            <person name="Wu L."/>
            <person name="Ma J."/>
        </authorList>
    </citation>
    <scope>NUCLEOTIDE SEQUENCE [LARGE SCALE GENOMIC DNA]</scope>
    <source>
        <strain evidence="2">KCTC 42087</strain>
    </source>
</reference>
<gene>
    <name evidence="1" type="ORF">ACFPZN_38070</name>
</gene>
<keyword evidence="2" id="KW-1185">Reference proteome</keyword>
<accession>A0ABW1A7L5</accession>
<evidence type="ECO:0000313" key="1">
    <source>
        <dbReference type="EMBL" id="MFC5751459.1"/>
    </source>
</evidence>